<dbReference type="InterPro" id="IPR027417">
    <property type="entry name" value="P-loop_NTPase"/>
</dbReference>
<dbReference type="Gene3D" id="3.40.50.300">
    <property type="entry name" value="P-loop containing nucleotide triphosphate hydrolases"/>
    <property type="match status" value="1"/>
</dbReference>
<proteinExistence type="inferred from homology"/>
<comment type="pathway">
    <text evidence="8">Cofactor biosynthesis; biotin biosynthesis; biotin from 7,8-diaminononanoate: step 1/2.</text>
</comment>
<keyword evidence="6 8" id="KW-0067">ATP-binding</keyword>
<evidence type="ECO:0000256" key="4">
    <source>
        <dbReference type="ARBA" id="ARBA00022741"/>
    </source>
</evidence>
<evidence type="ECO:0000256" key="1">
    <source>
        <dbReference type="ARBA" id="ARBA00022490"/>
    </source>
</evidence>
<sequence>MNAARDLFVTGTDTGIGKTRAGVALLRALRARGVRASGMKPVASGCEATADGLRNEDALALIAASDPAPAYSTCNPYAFAPPIAPHLAARAVGDEIVLAPIRVAFDMLRARADRVVVEGVGGWMAPLSDSLMQADVARALDLDVVLVVGLRLGCINHALLSARAIEADGCRLAGWIANRVDPAMAVADDNIATLHARIDAPLLGVLEHGGADLAPIDAHAR</sequence>
<keyword evidence="1 8" id="KW-0963">Cytoplasm</keyword>
<evidence type="ECO:0000256" key="2">
    <source>
        <dbReference type="ARBA" id="ARBA00022598"/>
    </source>
</evidence>
<feature type="binding site" evidence="8">
    <location>
        <position position="44"/>
    </location>
    <ligand>
        <name>substrate</name>
    </ligand>
</feature>
<evidence type="ECO:0000313" key="9">
    <source>
        <dbReference type="EMBL" id="MBA8887141.1"/>
    </source>
</evidence>
<comment type="subunit">
    <text evidence="8">Homodimer.</text>
</comment>
<dbReference type="EMBL" id="JACGXL010000002">
    <property type="protein sequence ID" value="MBA8887141.1"/>
    <property type="molecule type" value="Genomic_DNA"/>
</dbReference>
<evidence type="ECO:0000256" key="7">
    <source>
        <dbReference type="ARBA" id="ARBA00022842"/>
    </source>
</evidence>
<comment type="caution">
    <text evidence="8">Lacks conserved residue(s) required for the propagation of feature annotation.</text>
</comment>
<evidence type="ECO:0000256" key="8">
    <source>
        <dbReference type="HAMAP-Rule" id="MF_00336"/>
    </source>
</evidence>
<comment type="caution">
    <text evidence="9">The sequence shown here is derived from an EMBL/GenBank/DDBJ whole genome shotgun (WGS) entry which is preliminary data.</text>
</comment>
<comment type="catalytic activity">
    <reaction evidence="8">
        <text>(7R,8S)-7,8-diammoniononanoate + CO2 + ATP = (4R,5S)-dethiobiotin + ADP + phosphate + 3 H(+)</text>
        <dbReference type="Rhea" id="RHEA:15805"/>
        <dbReference type="ChEBI" id="CHEBI:15378"/>
        <dbReference type="ChEBI" id="CHEBI:16526"/>
        <dbReference type="ChEBI" id="CHEBI:30616"/>
        <dbReference type="ChEBI" id="CHEBI:43474"/>
        <dbReference type="ChEBI" id="CHEBI:149469"/>
        <dbReference type="ChEBI" id="CHEBI:149473"/>
        <dbReference type="ChEBI" id="CHEBI:456216"/>
        <dbReference type="EC" id="6.3.3.3"/>
    </reaction>
</comment>
<dbReference type="HAMAP" id="MF_00336">
    <property type="entry name" value="BioD"/>
    <property type="match status" value="1"/>
</dbReference>
<comment type="cofactor">
    <cofactor evidence="8">
        <name>Mg(2+)</name>
        <dbReference type="ChEBI" id="CHEBI:18420"/>
    </cofactor>
</comment>
<keyword evidence="5 8" id="KW-0093">Biotin biosynthesis</keyword>
<keyword evidence="2 8" id="KW-0436">Ligase</keyword>
<dbReference type="PANTHER" id="PTHR43210:SF5">
    <property type="entry name" value="DETHIOBIOTIN SYNTHETASE"/>
    <property type="match status" value="1"/>
</dbReference>
<feature type="binding site" evidence="8">
    <location>
        <position position="57"/>
    </location>
    <ligand>
        <name>ATP</name>
        <dbReference type="ChEBI" id="CHEBI:30616"/>
    </ligand>
</feature>
<dbReference type="GO" id="GO:0042803">
    <property type="term" value="F:protein homodimerization activity"/>
    <property type="evidence" value="ECO:0007669"/>
    <property type="project" value="UniProtKB-ARBA"/>
</dbReference>
<dbReference type="GO" id="GO:0000287">
    <property type="term" value="F:magnesium ion binding"/>
    <property type="evidence" value="ECO:0007669"/>
    <property type="project" value="UniProtKB-UniRule"/>
</dbReference>
<dbReference type="InterPro" id="IPR004472">
    <property type="entry name" value="DTB_synth_BioD"/>
</dbReference>
<dbReference type="CDD" id="cd03109">
    <property type="entry name" value="DTBS"/>
    <property type="match status" value="1"/>
</dbReference>
<gene>
    <name evidence="8" type="primary">bioD</name>
    <name evidence="9" type="ORF">FHW12_001355</name>
</gene>
<feature type="binding site" evidence="8">
    <location>
        <begin position="118"/>
        <end position="121"/>
    </location>
    <ligand>
        <name>ATP</name>
        <dbReference type="ChEBI" id="CHEBI:30616"/>
    </ligand>
</feature>
<dbReference type="PANTHER" id="PTHR43210">
    <property type="entry name" value="DETHIOBIOTIN SYNTHETASE"/>
    <property type="match status" value="1"/>
</dbReference>
<evidence type="ECO:0000256" key="5">
    <source>
        <dbReference type="ARBA" id="ARBA00022756"/>
    </source>
</evidence>
<comment type="function">
    <text evidence="8">Catalyzes a mechanistically unusual reaction, the ATP-dependent insertion of CO2 between the N7 and N8 nitrogen atoms of 7,8-diaminopelargonic acid (DAPA, also called 7,8-diammoniononanoate) to form a ureido ring.</text>
</comment>
<dbReference type="PIRSF" id="PIRSF006755">
    <property type="entry name" value="DTB_synth"/>
    <property type="match status" value="1"/>
</dbReference>
<feature type="binding site" evidence="8">
    <location>
        <begin position="178"/>
        <end position="179"/>
    </location>
    <ligand>
        <name>ATP</name>
        <dbReference type="ChEBI" id="CHEBI:30616"/>
    </ligand>
</feature>
<dbReference type="EC" id="6.3.3.3" evidence="8"/>
<dbReference type="NCBIfam" id="TIGR00347">
    <property type="entry name" value="bioD"/>
    <property type="match status" value="1"/>
</dbReference>
<feature type="binding site" evidence="8">
    <location>
        <position position="57"/>
    </location>
    <ligand>
        <name>Mg(2+)</name>
        <dbReference type="ChEBI" id="CHEBI:18420"/>
    </ligand>
</feature>
<dbReference type="UniPathway" id="UPA00078">
    <property type="reaction ID" value="UER00161"/>
</dbReference>
<evidence type="ECO:0000313" key="10">
    <source>
        <dbReference type="Proteomes" id="UP000550401"/>
    </source>
</evidence>
<comment type="similarity">
    <text evidence="8">Belongs to the dethiobiotin synthetase family.</text>
</comment>
<dbReference type="GO" id="GO:0004141">
    <property type="term" value="F:dethiobiotin synthase activity"/>
    <property type="evidence" value="ECO:0007669"/>
    <property type="project" value="UniProtKB-UniRule"/>
</dbReference>
<keyword evidence="10" id="KW-1185">Reference proteome</keyword>
<dbReference type="RefSeq" id="WP_310735174.1">
    <property type="nucleotide sequence ID" value="NZ_JACGXL010000002.1"/>
</dbReference>
<keyword evidence="4 8" id="KW-0547">Nucleotide-binding</keyword>
<feature type="binding site" evidence="8">
    <location>
        <position position="118"/>
    </location>
    <ligand>
        <name>Mg(2+)</name>
        <dbReference type="ChEBI" id="CHEBI:18420"/>
    </ligand>
</feature>
<dbReference type="Proteomes" id="UP000550401">
    <property type="component" value="Unassembled WGS sequence"/>
</dbReference>
<keyword evidence="7 8" id="KW-0460">Magnesium</keyword>
<dbReference type="Pfam" id="PF13500">
    <property type="entry name" value="AAA_26"/>
    <property type="match status" value="1"/>
</dbReference>
<comment type="subcellular location">
    <subcellularLocation>
        <location evidence="8">Cytoplasm</location>
    </subcellularLocation>
</comment>
<dbReference type="GO" id="GO:0009102">
    <property type="term" value="P:biotin biosynthetic process"/>
    <property type="evidence" value="ECO:0007669"/>
    <property type="project" value="UniProtKB-UniRule"/>
</dbReference>
<dbReference type="GO" id="GO:0005829">
    <property type="term" value="C:cytosol"/>
    <property type="evidence" value="ECO:0007669"/>
    <property type="project" value="TreeGrafter"/>
</dbReference>
<dbReference type="SUPFAM" id="SSF52540">
    <property type="entry name" value="P-loop containing nucleoside triphosphate hydrolases"/>
    <property type="match status" value="1"/>
</dbReference>
<accession>A0A839F4L2</accession>
<feature type="binding site" evidence="8">
    <location>
        <position position="19"/>
    </location>
    <ligand>
        <name>Mg(2+)</name>
        <dbReference type="ChEBI" id="CHEBI:18420"/>
    </ligand>
</feature>
<dbReference type="FunFam" id="3.40.50.300:FF:000292">
    <property type="entry name" value="ATP-dependent dethiobiotin synthetase BioD"/>
    <property type="match status" value="1"/>
</dbReference>
<dbReference type="AlphaFoldDB" id="A0A839F4L2"/>
<keyword evidence="3 8" id="KW-0479">Metal-binding</keyword>
<dbReference type="GO" id="GO:0005524">
    <property type="term" value="F:ATP binding"/>
    <property type="evidence" value="ECO:0007669"/>
    <property type="project" value="UniProtKB-UniRule"/>
</dbReference>
<name>A0A839F4L2_9GAMM</name>
<reference evidence="9 10" key="1">
    <citation type="submission" date="2020-07" db="EMBL/GenBank/DDBJ databases">
        <title>Genomic Encyclopedia of Type Strains, Phase IV (KMG-V): Genome sequencing to study the core and pangenomes of soil and plant-associated prokaryotes.</title>
        <authorList>
            <person name="Whitman W."/>
        </authorList>
    </citation>
    <scope>NUCLEOTIDE SEQUENCE [LARGE SCALE GENOMIC DNA]</scope>
    <source>
        <strain evidence="9 10">RH2WT43</strain>
    </source>
</reference>
<feature type="active site" evidence="8">
    <location>
        <position position="40"/>
    </location>
</feature>
<organism evidence="9 10">
    <name type="scientific">Dokdonella fugitiva</name>
    <dbReference type="NCBI Taxonomy" id="328517"/>
    <lineage>
        <taxon>Bacteria</taxon>
        <taxon>Pseudomonadati</taxon>
        <taxon>Pseudomonadota</taxon>
        <taxon>Gammaproteobacteria</taxon>
        <taxon>Lysobacterales</taxon>
        <taxon>Rhodanobacteraceae</taxon>
        <taxon>Dokdonella</taxon>
    </lineage>
</organism>
<evidence type="ECO:0000256" key="6">
    <source>
        <dbReference type="ARBA" id="ARBA00022840"/>
    </source>
</evidence>
<evidence type="ECO:0000256" key="3">
    <source>
        <dbReference type="ARBA" id="ARBA00022723"/>
    </source>
</evidence>
<protein>
    <recommendedName>
        <fullName evidence="8">ATP-dependent dethiobiotin synthetase BioD</fullName>
        <ecNumber evidence="8">6.3.3.3</ecNumber>
    </recommendedName>
    <alternativeName>
        <fullName evidence="8">DTB synthetase</fullName>
        <shortName evidence="8">DTBS</shortName>
    </alternativeName>
    <alternativeName>
        <fullName evidence="8">Dethiobiotin synthase</fullName>
    </alternativeName>
</protein>